<dbReference type="STRING" id="4795.A0A225UY66"/>
<dbReference type="Proteomes" id="UP000198211">
    <property type="component" value="Unassembled WGS sequence"/>
</dbReference>
<dbReference type="InterPro" id="IPR020843">
    <property type="entry name" value="ER"/>
</dbReference>
<dbReference type="Gene3D" id="3.40.50.720">
    <property type="entry name" value="NAD(P)-binding Rossmann-like Domain"/>
    <property type="match status" value="1"/>
</dbReference>
<dbReference type="GO" id="GO:0016491">
    <property type="term" value="F:oxidoreductase activity"/>
    <property type="evidence" value="ECO:0007669"/>
    <property type="project" value="InterPro"/>
</dbReference>
<dbReference type="InterPro" id="IPR052733">
    <property type="entry name" value="Chloroplast_QOR"/>
</dbReference>
<dbReference type="InterPro" id="IPR011032">
    <property type="entry name" value="GroES-like_sf"/>
</dbReference>
<gene>
    <name evidence="2" type="ORF">PHMEG_00030743</name>
</gene>
<dbReference type="Gene3D" id="3.90.180.10">
    <property type="entry name" value="Medium-chain alcohol dehydrogenases, catalytic domain"/>
    <property type="match status" value="1"/>
</dbReference>
<protein>
    <submittedName>
        <fullName evidence="2">Alcohol dehydrogenase</fullName>
    </submittedName>
</protein>
<dbReference type="Pfam" id="PF08240">
    <property type="entry name" value="ADH_N"/>
    <property type="match status" value="1"/>
</dbReference>
<dbReference type="PANTHER" id="PTHR44013">
    <property type="entry name" value="ZINC-TYPE ALCOHOL DEHYDROGENASE-LIKE PROTEIN C16A3.02C"/>
    <property type="match status" value="1"/>
</dbReference>
<proteinExistence type="predicted"/>
<accession>A0A225UY66</accession>
<keyword evidence="3" id="KW-1185">Reference proteome</keyword>
<sequence>MVSIPSTFKAYEFANYGDALVETKLNTAVPQKSLKPNHVRIKVLSAGVNPLDYKLHFFGSLAIAVGPTPEKPLRTGFDLSGNVVEVGSGDVRGFKVGDTVFGAADMAGMGSFAEYVDLEADHVVHKPSNITVNEAAGVSIAGLASYQGLVNRAKVQDGQRVLVLGGGSAVGQFGIQIAKTFGAEVITTASPRNTELVKSLGADQVIDYTSEKWSDVLAEHSVDIIYDCAVESESWSTDAQKILKLNSGQFLTIGHVENQAESPIGATLTQYYCHPVAEDLEGLRKLIEYGKLKTTIDSVYPFEKLLDAIKHQMSGQTQGKIIIEIAKE</sequence>
<organism evidence="2 3">
    <name type="scientific">Phytophthora megakarya</name>
    <dbReference type="NCBI Taxonomy" id="4795"/>
    <lineage>
        <taxon>Eukaryota</taxon>
        <taxon>Sar</taxon>
        <taxon>Stramenopiles</taxon>
        <taxon>Oomycota</taxon>
        <taxon>Peronosporomycetes</taxon>
        <taxon>Peronosporales</taxon>
        <taxon>Peronosporaceae</taxon>
        <taxon>Phytophthora</taxon>
    </lineage>
</organism>
<evidence type="ECO:0000313" key="3">
    <source>
        <dbReference type="Proteomes" id="UP000198211"/>
    </source>
</evidence>
<name>A0A225UY66_9STRA</name>
<dbReference type="InterPro" id="IPR036291">
    <property type="entry name" value="NAD(P)-bd_dom_sf"/>
</dbReference>
<dbReference type="SUPFAM" id="SSF50129">
    <property type="entry name" value="GroES-like"/>
    <property type="match status" value="1"/>
</dbReference>
<dbReference type="AlphaFoldDB" id="A0A225UY66"/>
<dbReference type="EMBL" id="NBNE01009357">
    <property type="protein sequence ID" value="OWY98485.1"/>
    <property type="molecule type" value="Genomic_DNA"/>
</dbReference>
<reference evidence="3" key="1">
    <citation type="submission" date="2017-03" db="EMBL/GenBank/DDBJ databases">
        <title>Phytopthora megakarya and P. palmivora, two closely related causual agents of cacao black pod achieved similar genome size and gene model numbers by different mechanisms.</title>
        <authorList>
            <person name="Ali S."/>
            <person name="Shao J."/>
            <person name="Larry D.J."/>
            <person name="Kronmiller B."/>
            <person name="Shen D."/>
            <person name="Strem M.D."/>
            <person name="Melnick R.L."/>
            <person name="Guiltinan M.J."/>
            <person name="Tyler B.M."/>
            <person name="Meinhardt L.W."/>
            <person name="Bailey B.A."/>
        </authorList>
    </citation>
    <scope>NUCLEOTIDE SEQUENCE [LARGE SCALE GENOMIC DNA]</scope>
    <source>
        <strain evidence="3">zdho120</strain>
    </source>
</reference>
<evidence type="ECO:0000313" key="2">
    <source>
        <dbReference type="EMBL" id="OWY98485.1"/>
    </source>
</evidence>
<dbReference type="OrthoDB" id="201656at2759"/>
<comment type="caution">
    <text evidence="2">The sequence shown here is derived from an EMBL/GenBank/DDBJ whole genome shotgun (WGS) entry which is preliminary data.</text>
</comment>
<dbReference type="SUPFAM" id="SSF51735">
    <property type="entry name" value="NAD(P)-binding Rossmann-fold domains"/>
    <property type="match status" value="1"/>
</dbReference>
<dbReference type="CDD" id="cd08267">
    <property type="entry name" value="MDR1"/>
    <property type="match status" value="1"/>
</dbReference>
<dbReference type="SMART" id="SM00829">
    <property type="entry name" value="PKS_ER"/>
    <property type="match status" value="1"/>
</dbReference>
<evidence type="ECO:0000259" key="1">
    <source>
        <dbReference type="SMART" id="SM00829"/>
    </source>
</evidence>
<dbReference type="InterPro" id="IPR013154">
    <property type="entry name" value="ADH-like_N"/>
</dbReference>
<dbReference type="Pfam" id="PF13602">
    <property type="entry name" value="ADH_zinc_N_2"/>
    <property type="match status" value="1"/>
</dbReference>
<dbReference type="PANTHER" id="PTHR44013:SF1">
    <property type="entry name" value="ZINC-TYPE ALCOHOL DEHYDROGENASE-LIKE PROTEIN C16A3.02C"/>
    <property type="match status" value="1"/>
</dbReference>
<feature type="domain" description="Enoyl reductase (ER)" evidence="1">
    <location>
        <begin position="17"/>
        <end position="323"/>
    </location>
</feature>